<comment type="catalytic activity">
    <reaction evidence="6 7">
        <text>carbamoyl phosphate + L-aspartate = N-carbamoyl-L-aspartate + phosphate + H(+)</text>
        <dbReference type="Rhea" id="RHEA:20013"/>
        <dbReference type="ChEBI" id="CHEBI:15378"/>
        <dbReference type="ChEBI" id="CHEBI:29991"/>
        <dbReference type="ChEBI" id="CHEBI:32814"/>
        <dbReference type="ChEBI" id="CHEBI:43474"/>
        <dbReference type="ChEBI" id="CHEBI:58228"/>
        <dbReference type="EC" id="2.1.3.2"/>
    </reaction>
</comment>
<comment type="pathway">
    <text evidence="1 7">Pyrimidine metabolism; UMP biosynthesis via de novo pathway; (S)-dihydroorotate from bicarbonate: step 2/3.</text>
</comment>
<feature type="domain" description="Aspartate/ornithine carbamoyltransferase Asp/Orn-binding" evidence="8">
    <location>
        <begin position="153"/>
        <end position="299"/>
    </location>
</feature>
<protein>
    <recommendedName>
        <fullName evidence="7">Aspartate carbamoyltransferase</fullName>
        <ecNumber evidence="7">2.1.3.2</ecNumber>
    </recommendedName>
    <alternativeName>
        <fullName evidence="7">Aspartate transcarbamylase</fullName>
        <shortName evidence="7">ATCase</shortName>
    </alternativeName>
</protein>
<feature type="domain" description="Aspartate/ornithine carbamoyltransferase carbamoyl-P binding" evidence="9">
    <location>
        <begin position="4"/>
        <end position="147"/>
    </location>
</feature>
<comment type="subunit">
    <text evidence="7">Heterododecamer (2C3:3R2) of six catalytic PyrB chains organized as two trimers (C3), and six regulatory PyrI chains organized as three dimers (R2).</text>
</comment>
<dbReference type="GO" id="GO:0044205">
    <property type="term" value="P:'de novo' UMP biosynthetic process"/>
    <property type="evidence" value="ECO:0007669"/>
    <property type="project" value="UniProtKB-UniRule"/>
</dbReference>
<feature type="binding site" evidence="7">
    <location>
        <position position="57"/>
    </location>
    <ligand>
        <name>carbamoyl phosphate</name>
        <dbReference type="ChEBI" id="CHEBI:58228"/>
    </ligand>
</feature>
<feature type="binding site" evidence="7">
    <location>
        <position position="167"/>
    </location>
    <ligand>
        <name>L-aspartate</name>
        <dbReference type="ChEBI" id="CHEBI:29991"/>
    </ligand>
</feature>
<reference evidence="10" key="1">
    <citation type="journal article" date="2021" name="PeerJ">
        <title>Extensive microbial diversity within the chicken gut microbiome revealed by metagenomics and culture.</title>
        <authorList>
            <person name="Gilroy R."/>
            <person name="Ravi A."/>
            <person name="Getino M."/>
            <person name="Pursley I."/>
            <person name="Horton D.L."/>
            <person name="Alikhan N.F."/>
            <person name="Baker D."/>
            <person name="Gharbi K."/>
            <person name="Hall N."/>
            <person name="Watson M."/>
            <person name="Adriaenssens E.M."/>
            <person name="Foster-Nyarko E."/>
            <person name="Jarju S."/>
            <person name="Secka A."/>
            <person name="Antonio M."/>
            <person name="Oren A."/>
            <person name="Chaudhuri R.R."/>
            <person name="La Ragione R."/>
            <person name="Hildebrand F."/>
            <person name="Pallen M.J."/>
        </authorList>
    </citation>
    <scope>NUCLEOTIDE SEQUENCE</scope>
    <source>
        <strain evidence="10">CHK199-9574</strain>
    </source>
</reference>
<feature type="binding site" evidence="7">
    <location>
        <position position="84"/>
    </location>
    <ligand>
        <name>L-aspartate</name>
        <dbReference type="ChEBI" id="CHEBI:29991"/>
    </ligand>
</feature>
<dbReference type="Gene3D" id="3.40.50.1370">
    <property type="entry name" value="Aspartate/ornithine carbamoyltransferase"/>
    <property type="match status" value="2"/>
</dbReference>
<evidence type="ECO:0000256" key="2">
    <source>
        <dbReference type="ARBA" id="ARBA00008896"/>
    </source>
</evidence>
<evidence type="ECO:0000256" key="3">
    <source>
        <dbReference type="ARBA" id="ARBA00022679"/>
    </source>
</evidence>
<dbReference type="AlphaFoldDB" id="A0A9D1Z7S1"/>
<feature type="binding site" evidence="7">
    <location>
        <position position="137"/>
    </location>
    <ligand>
        <name>carbamoyl phosphate</name>
        <dbReference type="ChEBI" id="CHEBI:58228"/>
    </ligand>
</feature>
<dbReference type="PROSITE" id="PS00097">
    <property type="entry name" value="CARBAMOYLTRANSFERASE"/>
    <property type="match status" value="1"/>
</dbReference>
<organism evidence="10 11">
    <name type="scientific">Candidatus Borkfalkia excrementavium</name>
    <dbReference type="NCBI Taxonomy" id="2838505"/>
    <lineage>
        <taxon>Bacteria</taxon>
        <taxon>Bacillati</taxon>
        <taxon>Bacillota</taxon>
        <taxon>Clostridia</taxon>
        <taxon>Christensenellales</taxon>
        <taxon>Christensenellaceae</taxon>
        <taxon>Candidatus Borkfalkia</taxon>
    </lineage>
</organism>
<feature type="binding site" evidence="7">
    <location>
        <position position="263"/>
    </location>
    <ligand>
        <name>carbamoyl phosphate</name>
        <dbReference type="ChEBI" id="CHEBI:58228"/>
    </ligand>
</feature>
<sequence length="311" mass="33635">MLGKDMLGLYGTAAEDIVNILDTASGMKKLLTQNLKKLPHLQGRTVTTLFYENSTRTRCSFELAAKYLGAGTVNVSASSSSVQKGETLIDTGRTLDAMKNDVIVIRHPMGGAPALLAKNVRASVINGGDGMNEHPTQALLDFYTMREKFGSFKGLKVAILGDIAHSRVAKSNLFGLTKLGAEVTMYAPATMIPQGIDRLGAKIAPSREEALRGANVVMGLRIQLERMQGGLFPSLSEYNKFYGVSEEHLRLADKNAIVMHPGPVNRGVELTDEVIDGENSKINEQVLNGVAVRMALLFLLCKNRQGGSENE</sequence>
<keyword evidence="3 7" id="KW-0808">Transferase</keyword>
<dbReference type="GO" id="GO:0006520">
    <property type="term" value="P:amino acid metabolic process"/>
    <property type="evidence" value="ECO:0007669"/>
    <property type="project" value="InterPro"/>
</dbReference>
<dbReference type="GO" id="GO:0016597">
    <property type="term" value="F:amino acid binding"/>
    <property type="evidence" value="ECO:0007669"/>
    <property type="project" value="InterPro"/>
</dbReference>
<evidence type="ECO:0000256" key="7">
    <source>
        <dbReference type="HAMAP-Rule" id="MF_00001"/>
    </source>
</evidence>
<dbReference type="PANTHER" id="PTHR45753">
    <property type="entry name" value="ORNITHINE CARBAMOYLTRANSFERASE, MITOCHONDRIAL"/>
    <property type="match status" value="1"/>
</dbReference>
<evidence type="ECO:0000256" key="4">
    <source>
        <dbReference type="ARBA" id="ARBA00022975"/>
    </source>
</evidence>
<dbReference type="NCBIfam" id="NF002032">
    <property type="entry name" value="PRK00856.1"/>
    <property type="match status" value="1"/>
</dbReference>
<evidence type="ECO:0000259" key="8">
    <source>
        <dbReference type="Pfam" id="PF00185"/>
    </source>
</evidence>
<dbReference type="GO" id="GO:0004070">
    <property type="term" value="F:aspartate carbamoyltransferase activity"/>
    <property type="evidence" value="ECO:0007669"/>
    <property type="project" value="UniProtKB-UniRule"/>
</dbReference>
<dbReference type="Pfam" id="PF02729">
    <property type="entry name" value="OTCace_N"/>
    <property type="match status" value="1"/>
</dbReference>
<feature type="binding site" evidence="7">
    <location>
        <position position="106"/>
    </location>
    <ligand>
        <name>carbamoyl phosphate</name>
        <dbReference type="ChEBI" id="CHEBI:58228"/>
    </ligand>
</feature>
<dbReference type="NCBIfam" id="TIGR00670">
    <property type="entry name" value="asp_carb_tr"/>
    <property type="match status" value="1"/>
</dbReference>
<evidence type="ECO:0000256" key="1">
    <source>
        <dbReference type="ARBA" id="ARBA00004852"/>
    </source>
</evidence>
<comment type="caution">
    <text evidence="10">The sequence shown here is derived from an EMBL/GenBank/DDBJ whole genome shotgun (WGS) entry which is preliminary data.</text>
</comment>
<gene>
    <name evidence="7" type="primary">pyrB</name>
    <name evidence="10" type="ORF">H9728_04490</name>
</gene>
<dbReference type="InterPro" id="IPR006131">
    <property type="entry name" value="Asp_carbamoyltransf_Asp/Orn-bd"/>
</dbReference>
<comment type="function">
    <text evidence="5 7">Catalyzes the condensation of carbamoyl phosphate and aspartate to form carbamoyl aspartate and inorganic phosphate, the committed step in the de novo pyrimidine nucleotide biosynthesis pathway.</text>
</comment>
<dbReference type="PRINTS" id="PR00101">
    <property type="entry name" value="ATCASE"/>
</dbReference>
<reference evidence="10" key="2">
    <citation type="submission" date="2021-04" db="EMBL/GenBank/DDBJ databases">
        <authorList>
            <person name="Gilroy R."/>
        </authorList>
    </citation>
    <scope>NUCLEOTIDE SEQUENCE</scope>
    <source>
        <strain evidence="10">CHK199-9574</strain>
    </source>
</reference>
<evidence type="ECO:0000313" key="10">
    <source>
        <dbReference type="EMBL" id="HIY78281.1"/>
    </source>
</evidence>
<dbReference type="Proteomes" id="UP000824135">
    <property type="component" value="Unassembled WGS sequence"/>
</dbReference>
<dbReference type="SUPFAM" id="SSF53671">
    <property type="entry name" value="Aspartate/ornithine carbamoyltransferase"/>
    <property type="match status" value="1"/>
</dbReference>
<proteinExistence type="inferred from homology"/>
<feature type="binding site" evidence="7">
    <location>
        <position position="221"/>
    </location>
    <ligand>
        <name>L-aspartate</name>
        <dbReference type="ChEBI" id="CHEBI:29991"/>
    </ligand>
</feature>
<evidence type="ECO:0000259" key="9">
    <source>
        <dbReference type="Pfam" id="PF02729"/>
    </source>
</evidence>
<name>A0A9D1Z7S1_9FIRM</name>
<evidence type="ECO:0000313" key="11">
    <source>
        <dbReference type="Proteomes" id="UP000824135"/>
    </source>
</evidence>
<feature type="binding site" evidence="7">
    <location>
        <position position="134"/>
    </location>
    <ligand>
        <name>carbamoyl phosphate</name>
        <dbReference type="ChEBI" id="CHEBI:58228"/>
    </ligand>
</feature>
<evidence type="ECO:0000256" key="6">
    <source>
        <dbReference type="ARBA" id="ARBA00048859"/>
    </source>
</evidence>
<evidence type="ECO:0000256" key="5">
    <source>
        <dbReference type="ARBA" id="ARBA00043884"/>
    </source>
</evidence>
<dbReference type="HAMAP" id="MF_00001">
    <property type="entry name" value="Asp_carb_tr"/>
    <property type="match status" value="1"/>
</dbReference>
<feature type="binding site" evidence="7">
    <location>
        <position position="262"/>
    </location>
    <ligand>
        <name>carbamoyl phosphate</name>
        <dbReference type="ChEBI" id="CHEBI:58228"/>
    </ligand>
</feature>
<dbReference type="InterPro" id="IPR036901">
    <property type="entry name" value="Asp/Orn_carbamoylTrfase_sf"/>
</dbReference>
<accession>A0A9D1Z7S1</accession>
<dbReference type="GO" id="GO:0005829">
    <property type="term" value="C:cytosol"/>
    <property type="evidence" value="ECO:0007669"/>
    <property type="project" value="TreeGrafter"/>
</dbReference>
<dbReference type="EMBL" id="DXCO01000033">
    <property type="protein sequence ID" value="HIY78281.1"/>
    <property type="molecule type" value="Genomic_DNA"/>
</dbReference>
<dbReference type="InterPro" id="IPR006132">
    <property type="entry name" value="Asp/Orn_carbamoyltranf_P-bd"/>
</dbReference>
<dbReference type="InterPro" id="IPR002082">
    <property type="entry name" value="Asp_carbamoyltransf"/>
</dbReference>
<dbReference type="PANTHER" id="PTHR45753:SF6">
    <property type="entry name" value="ASPARTATE CARBAMOYLTRANSFERASE"/>
    <property type="match status" value="1"/>
</dbReference>
<keyword evidence="4 7" id="KW-0665">Pyrimidine biosynthesis</keyword>
<dbReference type="InterPro" id="IPR006130">
    <property type="entry name" value="Asp/Orn_carbamoylTrfase"/>
</dbReference>
<comment type="similarity">
    <text evidence="2 7">Belongs to the aspartate/ornithine carbamoyltransferase superfamily. ATCase family.</text>
</comment>
<dbReference type="EC" id="2.1.3.2" evidence="7"/>
<dbReference type="Pfam" id="PF00185">
    <property type="entry name" value="OTCace"/>
    <property type="match status" value="1"/>
</dbReference>
<dbReference type="GO" id="GO:0006207">
    <property type="term" value="P:'de novo' pyrimidine nucleobase biosynthetic process"/>
    <property type="evidence" value="ECO:0007669"/>
    <property type="project" value="InterPro"/>
</dbReference>
<dbReference type="PRINTS" id="PR00100">
    <property type="entry name" value="AOTCASE"/>
</dbReference>
<feature type="binding site" evidence="7">
    <location>
        <position position="56"/>
    </location>
    <ligand>
        <name>carbamoyl phosphate</name>
        <dbReference type="ChEBI" id="CHEBI:58228"/>
    </ligand>
</feature>